<reference evidence="1" key="1">
    <citation type="submission" date="2021-04" db="EMBL/GenBank/DDBJ databases">
        <authorList>
            <person name="Chebbi M.A.C M."/>
        </authorList>
    </citation>
    <scope>NUCLEOTIDE SEQUENCE</scope>
</reference>
<sequence length="220" mass="25553">MLAPDENSMKEMLCILEKYATKNKLKVNTKKTKVLVVDSKGSRSRSERGWWYGGKRLEEVKEFKYLGCWISSRNSWKKHMREMAGKARVAINATWGLIQRIARSTFRDRMYLYNSLVRAGAMFGVELWGWEDNKEMEAVYGRYCKAALGLAKNTPEYIWRTESGAESWKVSCRRRASKYIMDILGMENGRWPKVCLRETCRGILNSKPSKWGGGQDLSRH</sequence>
<dbReference type="Proteomes" id="UP000786811">
    <property type="component" value="Unassembled WGS sequence"/>
</dbReference>
<name>A0A8J2MBK7_COTCN</name>
<evidence type="ECO:0000313" key="1">
    <source>
        <dbReference type="EMBL" id="CAG5078450.1"/>
    </source>
</evidence>
<comment type="caution">
    <text evidence="1">The sequence shown here is derived from an EMBL/GenBank/DDBJ whole genome shotgun (WGS) entry which is preliminary data.</text>
</comment>
<accession>A0A8J2MBK7</accession>
<organism evidence="1 2">
    <name type="scientific">Cotesia congregata</name>
    <name type="common">Parasitoid wasp</name>
    <name type="synonym">Apanteles congregatus</name>
    <dbReference type="NCBI Taxonomy" id="51543"/>
    <lineage>
        <taxon>Eukaryota</taxon>
        <taxon>Metazoa</taxon>
        <taxon>Ecdysozoa</taxon>
        <taxon>Arthropoda</taxon>
        <taxon>Hexapoda</taxon>
        <taxon>Insecta</taxon>
        <taxon>Pterygota</taxon>
        <taxon>Neoptera</taxon>
        <taxon>Endopterygota</taxon>
        <taxon>Hymenoptera</taxon>
        <taxon>Apocrita</taxon>
        <taxon>Ichneumonoidea</taxon>
        <taxon>Braconidae</taxon>
        <taxon>Microgastrinae</taxon>
        <taxon>Cotesia</taxon>
    </lineage>
</organism>
<dbReference type="AlphaFoldDB" id="A0A8J2MBK7"/>
<evidence type="ECO:0000313" key="2">
    <source>
        <dbReference type="Proteomes" id="UP000786811"/>
    </source>
</evidence>
<keyword evidence="2" id="KW-1185">Reference proteome</keyword>
<proteinExistence type="predicted"/>
<dbReference type="OrthoDB" id="7698720at2759"/>
<evidence type="ECO:0008006" key="3">
    <source>
        <dbReference type="Google" id="ProtNLM"/>
    </source>
</evidence>
<protein>
    <recommendedName>
        <fullName evidence="3">Reverse transcriptase domain-containing protein</fullName>
    </recommendedName>
</protein>
<dbReference type="EMBL" id="CAJNRD030001117">
    <property type="protein sequence ID" value="CAG5078450.1"/>
    <property type="molecule type" value="Genomic_DNA"/>
</dbReference>
<dbReference type="PANTHER" id="PTHR47027:SF20">
    <property type="entry name" value="REVERSE TRANSCRIPTASE-LIKE PROTEIN WITH RNA-DIRECTED DNA POLYMERASE DOMAIN"/>
    <property type="match status" value="1"/>
</dbReference>
<gene>
    <name evidence="1" type="ORF">HICCMSTLAB_LOCUS2743</name>
</gene>
<dbReference type="PANTHER" id="PTHR47027">
    <property type="entry name" value="REVERSE TRANSCRIPTASE DOMAIN-CONTAINING PROTEIN"/>
    <property type="match status" value="1"/>
</dbReference>